<dbReference type="Pfam" id="PF08241">
    <property type="entry name" value="Methyltransf_11"/>
    <property type="match status" value="1"/>
</dbReference>
<name>A0A9X3STF3_9ACTN</name>
<dbReference type="CDD" id="cd02440">
    <property type="entry name" value="AdoMet_MTases"/>
    <property type="match status" value="1"/>
</dbReference>
<dbReference type="InterPro" id="IPR029063">
    <property type="entry name" value="SAM-dependent_MTases_sf"/>
</dbReference>
<dbReference type="GO" id="GO:0008757">
    <property type="term" value="F:S-adenosylmethionine-dependent methyltransferase activity"/>
    <property type="evidence" value="ECO:0007669"/>
    <property type="project" value="InterPro"/>
</dbReference>
<keyword evidence="3" id="KW-1185">Reference proteome</keyword>
<comment type="caution">
    <text evidence="2">The sequence shown here is derived from an EMBL/GenBank/DDBJ whole genome shotgun (WGS) entry which is preliminary data.</text>
</comment>
<sequence length="194" mass="21433">MPHRSHHQHQHDSGAIEGRHSDRYDTIARLFAKPFYRRMARDIAALAPRDAAVLDVGTGPGILLRMLGKARPDLRLTGIDIAADMIEHAKHNLAGLPTPPDLRVADVAALPFEDGRFDLVVATFSAHHWEDPDAGAAEIARVLRSGGRLRIYDFRDAPFDAVVGRPGLANIQQAPFRSVWTMFMKAVRFDATAT</sequence>
<dbReference type="EMBL" id="JAPZVP010000020">
    <property type="protein sequence ID" value="MDA1362144.1"/>
    <property type="molecule type" value="Genomic_DNA"/>
</dbReference>
<feature type="domain" description="Methyltransferase type 11" evidence="1">
    <location>
        <begin position="54"/>
        <end position="150"/>
    </location>
</feature>
<dbReference type="RefSeq" id="WP_270112192.1">
    <property type="nucleotide sequence ID" value="NZ_JAPZVP010000020.1"/>
</dbReference>
<dbReference type="Gene3D" id="3.40.50.150">
    <property type="entry name" value="Vaccinia Virus protein VP39"/>
    <property type="match status" value="1"/>
</dbReference>
<dbReference type="InterPro" id="IPR013216">
    <property type="entry name" value="Methyltransf_11"/>
</dbReference>
<accession>A0A9X3STF3</accession>
<dbReference type="Proteomes" id="UP001146067">
    <property type="component" value="Unassembled WGS sequence"/>
</dbReference>
<dbReference type="SUPFAM" id="SSF53335">
    <property type="entry name" value="S-adenosyl-L-methionine-dependent methyltransferases"/>
    <property type="match status" value="1"/>
</dbReference>
<gene>
    <name evidence="2" type="ORF">O1R50_21135</name>
</gene>
<keyword evidence="2" id="KW-0489">Methyltransferase</keyword>
<reference evidence="2" key="1">
    <citation type="submission" date="2022-12" db="EMBL/GenBank/DDBJ databases">
        <title>Gycomyces niveus sp.nov.,a novel actinomycete isolated from soil in Shouguan.</title>
        <authorList>
            <person name="Yang X."/>
        </authorList>
    </citation>
    <scope>NUCLEOTIDE SEQUENCE</scope>
    <source>
        <strain evidence="2">NEAU-A15</strain>
    </source>
</reference>
<dbReference type="GO" id="GO:0032259">
    <property type="term" value="P:methylation"/>
    <property type="evidence" value="ECO:0007669"/>
    <property type="project" value="UniProtKB-KW"/>
</dbReference>
<dbReference type="AlphaFoldDB" id="A0A9X3STF3"/>
<organism evidence="2 3">
    <name type="scientific">Glycomyces luteolus</name>
    <dbReference type="NCBI Taxonomy" id="2670330"/>
    <lineage>
        <taxon>Bacteria</taxon>
        <taxon>Bacillati</taxon>
        <taxon>Actinomycetota</taxon>
        <taxon>Actinomycetes</taxon>
        <taxon>Glycomycetales</taxon>
        <taxon>Glycomycetaceae</taxon>
        <taxon>Glycomyces</taxon>
    </lineage>
</organism>
<evidence type="ECO:0000313" key="3">
    <source>
        <dbReference type="Proteomes" id="UP001146067"/>
    </source>
</evidence>
<evidence type="ECO:0000313" key="2">
    <source>
        <dbReference type="EMBL" id="MDA1362144.1"/>
    </source>
</evidence>
<dbReference type="PANTHER" id="PTHR43591">
    <property type="entry name" value="METHYLTRANSFERASE"/>
    <property type="match status" value="1"/>
</dbReference>
<evidence type="ECO:0000259" key="1">
    <source>
        <dbReference type="Pfam" id="PF08241"/>
    </source>
</evidence>
<keyword evidence="2" id="KW-0808">Transferase</keyword>
<protein>
    <submittedName>
        <fullName evidence="2">Class I SAM-dependent methyltransferase</fullName>
    </submittedName>
</protein>
<proteinExistence type="predicted"/>